<proteinExistence type="predicted"/>
<keyword evidence="2" id="KW-1185">Reference proteome</keyword>
<dbReference type="EMBL" id="CP002943">
    <property type="protein sequence ID" value="AEL70436.1"/>
    <property type="molecule type" value="Genomic_DNA"/>
</dbReference>
<accession>G0ITI2</accession>
<dbReference type="PATRIC" id="fig|390236.22.peg.1219"/>
<sequence length="49" mass="5658">MKRNCNIDIIVIGYISLITTLHNNTPCYEQVAFLSRNIRALAFLSLKFQ</sequence>
<protein>
    <submittedName>
        <fullName evidence="1">Uncharacterized protein</fullName>
    </submittedName>
</protein>
<dbReference type="Proteomes" id="UP000005216">
    <property type="component" value="Plasmid lp28-2"/>
</dbReference>
<dbReference type="OrthoDB" id="9773982at2"/>
<dbReference type="KEGG" id="bafz:BafPKo_G0038"/>
<dbReference type="AlphaFoldDB" id="G0ITI2"/>
<reference evidence="1 2" key="1">
    <citation type="journal article" date="2011" name="J. Bacteriol.">
        <title>Whole-genome sequences of two Borrelia afzelii and two Borrelia garinii Lyme disease agent isolates.</title>
        <authorList>
            <person name="Casjens S.R."/>
            <person name="Mongodin E.F."/>
            <person name="Qiu W.-G."/>
            <person name="Dunn J.J."/>
            <person name="Luft B.J."/>
            <person name="Fraser-Liggett C.M."/>
            <person name="Schutzer S.E."/>
        </authorList>
    </citation>
    <scope>NUCLEOTIDE SEQUENCE [LARGE SCALE GENOMIC DNA]</scope>
    <source>
        <strain evidence="1 2">PKo</strain>
    </source>
</reference>
<evidence type="ECO:0000313" key="2">
    <source>
        <dbReference type="Proteomes" id="UP000005216"/>
    </source>
</evidence>
<keyword evidence="1" id="KW-0614">Plasmid</keyword>
<evidence type="ECO:0000313" key="1">
    <source>
        <dbReference type="EMBL" id="AEL70436.1"/>
    </source>
</evidence>
<organism evidence="1 2">
    <name type="scientific">Borreliella afzelii (strain PKo)</name>
    <name type="common">Borrelia afzelii</name>
    <dbReference type="NCBI Taxonomy" id="390236"/>
    <lineage>
        <taxon>Bacteria</taxon>
        <taxon>Pseudomonadati</taxon>
        <taxon>Spirochaetota</taxon>
        <taxon>Spirochaetia</taxon>
        <taxon>Spirochaetales</taxon>
        <taxon>Borreliaceae</taxon>
        <taxon>Borreliella</taxon>
    </lineage>
</organism>
<geneLocation type="plasmid" evidence="1 2">
    <name>lp28-2</name>
</geneLocation>
<gene>
    <name evidence="1" type="ordered locus">BafPKo_G0038</name>
</gene>
<dbReference type="HOGENOM" id="CLU_3132934_0_0_12"/>
<name>G0ITI2_BORAP</name>